<dbReference type="GO" id="GO:0006400">
    <property type="term" value="P:tRNA modification"/>
    <property type="evidence" value="ECO:0007669"/>
    <property type="project" value="TreeGrafter"/>
</dbReference>
<feature type="region of interest" description="Interaction with substrate tRNA" evidence="10">
    <location>
        <begin position="42"/>
        <end position="45"/>
    </location>
</feature>
<evidence type="ECO:0000256" key="8">
    <source>
        <dbReference type="ARBA" id="ARBA00022842"/>
    </source>
</evidence>
<keyword evidence="7 10" id="KW-0067">ATP-binding</keyword>
<dbReference type="NCBIfam" id="TIGR00174">
    <property type="entry name" value="miaA"/>
    <property type="match status" value="1"/>
</dbReference>
<feature type="site" description="Interaction with substrate tRNA" evidence="10">
    <location>
        <position position="108"/>
    </location>
</feature>
<comment type="caution">
    <text evidence="10">Lacks conserved residue(s) required for the propagation of feature annotation.</text>
</comment>
<keyword evidence="5 10" id="KW-0819">tRNA processing</keyword>
<evidence type="ECO:0000256" key="11">
    <source>
        <dbReference type="RuleBase" id="RU003783"/>
    </source>
</evidence>
<dbReference type="Gene3D" id="1.10.20.140">
    <property type="match status" value="1"/>
</dbReference>
<accession>A0A521ESM9</accession>
<dbReference type="EC" id="2.5.1.75" evidence="10"/>
<evidence type="ECO:0000256" key="3">
    <source>
        <dbReference type="ARBA" id="ARBA00005842"/>
    </source>
</evidence>
<evidence type="ECO:0000256" key="1">
    <source>
        <dbReference type="ARBA" id="ARBA00001946"/>
    </source>
</evidence>
<dbReference type="PANTHER" id="PTHR11088:SF60">
    <property type="entry name" value="TRNA DIMETHYLALLYLTRANSFERASE"/>
    <property type="match status" value="1"/>
</dbReference>
<comment type="similarity">
    <text evidence="3 10 13">Belongs to the IPP transferase family.</text>
</comment>
<organism evidence="14 15">
    <name type="scientific">Saccharicrinis carchari</name>
    <dbReference type="NCBI Taxonomy" id="1168039"/>
    <lineage>
        <taxon>Bacteria</taxon>
        <taxon>Pseudomonadati</taxon>
        <taxon>Bacteroidota</taxon>
        <taxon>Bacteroidia</taxon>
        <taxon>Marinilabiliales</taxon>
        <taxon>Marinilabiliaceae</taxon>
        <taxon>Saccharicrinis</taxon>
    </lineage>
</organism>
<evidence type="ECO:0000313" key="14">
    <source>
        <dbReference type="EMBL" id="SMO86110.1"/>
    </source>
</evidence>
<keyword evidence="4 10" id="KW-0808">Transferase</keyword>
<dbReference type="PANTHER" id="PTHR11088">
    <property type="entry name" value="TRNA DIMETHYLALLYLTRANSFERASE"/>
    <property type="match status" value="1"/>
</dbReference>
<comment type="function">
    <text evidence="2 10 12">Catalyzes the transfer of a dimethylallyl group onto the adenine at position 37 in tRNAs that read codons beginning with uridine, leading to the formation of N6-(dimethylallyl)adenosine (i(6)A).</text>
</comment>
<dbReference type="Gene3D" id="3.40.50.300">
    <property type="entry name" value="P-loop containing nucleotide triphosphate hydrolases"/>
    <property type="match status" value="1"/>
</dbReference>
<evidence type="ECO:0000313" key="15">
    <source>
        <dbReference type="Proteomes" id="UP000319040"/>
    </source>
</evidence>
<protein>
    <recommendedName>
        <fullName evidence="10">tRNA dimethylallyltransferase</fullName>
        <ecNumber evidence="10">2.5.1.75</ecNumber>
    </recommendedName>
    <alternativeName>
        <fullName evidence="10">Dimethylallyl diphosphate:tRNA dimethylallyltransferase</fullName>
        <shortName evidence="10">DMAPP:tRNA dimethylallyltransferase</shortName>
        <shortName evidence="10">DMATase</shortName>
    </alternativeName>
    <alternativeName>
        <fullName evidence="10">Isopentenyl-diphosphate:tRNA isopentenyltransferase</fullName>
        <shortName evidence="10">IPP transferase</shortName>
        <shortName evidence="10">IPPT</shortName>
        <shortName evidence="10">IPTase</shortName>
    </alternativeName>
</protein>
<dbReference type="EMBL" id="FXTB01000010">
    <property type="protein sequence ID" value="SMO86110.1"/>
    <property type="molecule type" value="Genomic_DNA"/>
</dbReference>
<dbReference type="GO" id="GO:0005524">
    <property type="term" value="F:ATP binding"/>
    <property type="evidence" value="ECO:0007669"/>
    <property type="project" value="UniProtKB-UniRule"/>
</dbReference>
<gene>
    <name evidence="10" type="primary">miaA</name>
    <name evidence="14" type="ORF">SAMN06265379_110103</name>
</gene>
<comment type="subunit">
    <text evidence="10">Monomer.</text>
</comment>
<feature type="site" description="Interaction with substrate tRNA" evidence="10">
    <location>
        <position position="130"/>
    </location>
</feature>
<evidence type="ECO:0000256" key="13">
    <source>
        <dbReference type="RuleBase" id="RU003785"/>
    </source>
</evidence>
<evidence type="ECO:0000256" key="5">
    <source>
        <dbReference type="ARBA" id="ARBA00022694"/>
    </source>
</evidence>
<evidence type="ECO:0000256" key="4">
    <source>
        <dbReference type="ARBA" id="ARBA00022679"/>
    </source>
</evidence>
<reference evidence="14 15" key="1">
    <citation type="submission" date="2017-05" db="EMBL/GenBank/DDBJ databases">
        <authorList>
            <person name="Varghese N."/>
            <person name="Submissions S."/>
        </authorList>
    </citation>
    <scope>NUCLEOTIDE SEQUENCE [LARGE SCALE GENOMIC DNA]</scope>
    <source>
        <strain evidence="14 15">DSM 27040</strain>
    </source>
</reference>
<dbReference type="InterPro" id="IPR039657">
    <property type="entry name" value="Dimethylallyltransferase"/>
</dbReference>
<sequence length="313" mass="35807">MAHNNTPSEKTLIVIIGPTGIGKTTSSIAIANHFNTEIISADSRQIFKELSIGTATPTPQELASAKHHNIGTHSIHQYYSAWEFEQDALALCESLFAAHNQVVMTGGSMMYVDAVCKGIDDLPTIDEELREQLKNQYQNEGIESIRRQLKQLDPVFYTEVDLMNHKRLIHAVEICLMTGKPYSKLRTNTIKKRPFNIAKIGLATEREEIYERINKRVDKMIQIGLISEARSLYPYKNLNSLNTVGYKELFDCFDGKHDEAKAIELIKRNTRRYAKKQLSWFKRDKEITWFNPRELNKMISFIEQKTGAPGKSI</sequence>
<evidence type="ECO:0000256" key="10">
    <source>
        <dbReference type="HAMAP-Rule" id="MF_00185"/>
    </source>
</evidence>
<comment type="cofactor">
    <cofactor evidence="1 10">
        <name>Mg(2+)</name>
        <dbReference type="ChEBI" id="CHEBI:18420"/>
    </cofactor>
</comment>
<feature type="binding site" evidence="10">
    <location>
        <begin position="17"/>
        <end position="24"/>
    </location>
    <ligand>
        <name>ATP</name>
        <dbReference type="ChEBI" id="CHEBI:30616"/>
    </ligand>
</feature>
<dbReference type="Proteomes" id="UP000319040">
    <property type="component" value="Unassembled WGS sequence"/>
</dbReference>
<dbReference type="GO" id="GO:0052381">
    <property type="term" value="F:tRNA dimethylallyltransferase activity"/>
    <property type="evidence" value="ECO:0007669"/>
    <property type="project" value="UniProtKB-UniRule"/>
</dbReference>
<dbReference type="InterPro" id="IPR018022">
    <property type="entry name" value="IPT"/>
</dbReference>
<evidence type="ECO:0000256" key="12">
    <source>
        <dbReference type="RuleBase" id="RU003784"/>
    </source>
</evidence>
<comment type="catalytic activity">
    <reaction evidence="9 10 11">
        <text>adenosine(37) in tRNA + dimethylallyl diphosphate = N(6)-dimethylallyladenosine(37) in tRNA + diphosphate</text>
        <dbReference type="Rhea" id="RHEA:26482"/>
        <dbReference type="Rhea" id="RHEA-COMP:10162"/>
        <dbReference type="Rhea" id="RHEA-COMP:10375"/>
        <dbReference type="ChEBI" id="CHEBI:33019"/>
        <dbReference type="ChEBI" id="CHEBI:57623"/>
        <dbReference type="ChEBI" id="CHEBI:74411"/>
        <dbReference type="ChEBI" id="CHEBI:74415"/>
        <dbReference type="EC" id="2.5.1.75"/>
    </reaction>
</comment>
<evidence type="ECO:0000256" key="2">
    <source>
        <dbReference type="ARBA" id="ARBA00003213"/>
    </source>
</evidence>
<dbReference type="AlphaFoldDB" id="A0A521ESM9"/>
<proteinExistence type="inferred from homology"/>
<dbReference type="InterPro" id="IPR027417">
    <property type="entry name" value="P-loop_NTPase"/>
</dbReference>
<evidence type="ECO:0000256" key="7">
    <source>
        <dbReference type="ARBA" id="ARBA00022840"/>
    </source>
</evidence>
<evidence type="ECO:0000256" key="9">
    <source>
        <dbReference type="ARBA" id="ARBA00049563"/>
    </source>
</evidence>
<dbReference type="Pfam" id="PF01715">
    <property type="entry name" value="IPPT"/>
    <property type="match status" value="1"/>
</dbReference>
<dbReference type="HAMAP" id="MF_00185">
    <property type="entry name" value="IPP_trans"/>
    <property type="match status" value="1"/>
</dbReference>
<keyword evidence="6 10" id="KW-0547">Nucleotide-binding</keyword>
<evidence type="ECO:0000256" key="6">
    <source>
        <dbReference type="ARBA" id="ARBA00022741"/>
    </source>
</evidence>
<dbReference type="OrthoDB" id="9776390at2"/>
<dbReference type="RefSeq" id="WP_142534411.1">
    <property type="nucleotide sequence ID" value="NZ_FXTB01000010.1"/>
</dbReference>
<keyword evidence="8 10" id="KW-0460">Magnesium</keyword>
<keyword evidence="15" id="KW-1185">Reference proteome</keyword>
<name>A0A521ESM9_SACCC</name>
<dbReference type="SUPFAM" id="SSF52540">
    <property type="entry name" value="P-loop containing nucleoside triphosphate hydrolases"/>
    <property type="match status" value="2"/>
</dbReference>
<feature type="binding site" evidence="10">
    <location>
        <begin position="19"/>
        <end position="24"/>
    </location>
    <ligand>
        <name>substrate</name>
    </ligand>
</feature>